<keyword evidence="2" id="KW-1185">Reference proteome</keyword>
<accession>A0ACC2L049</accession>
<reference evidence="1 2" key="1">
    <citation type="journal article" date="2022" name="Hortic Res">
        <title>A haplotype resolved chromosomal level avocado genome allows analysis of novel avocado genes.</title>
        <authorList>
            <person name="Nath O."/>
            <person name="Fletcher S.J."/>
            <person name="Hayward A."/>
            <person name="Shaw L.M."/>
            <person name="Masouleh A.K."/>
            <person name="Furtado A."/>
            <person name="Henry R.J."/>
            <person name="Mitter N."/>
        </authorList>
    </citation>
    <scope>NUCLEOTIDE SEQUENCE [LARGE SCALE GENOMIC DNA]</scope>
    <source>
        <strain evidence="2">cv. Hass</strain>
    </source>
</reference>
<dbReference type="Proteomes" id="UP001234297">
    <property type="component" value="Chromosome 6"/>
</dbReference>
<comment type="caution">
    <text evidence="1">The sequence shown here is derived from an EMBL/GenBank/DDBJ whole genome shotgun (WGS) entry which is preliminary data.</text>
</comment>
<name>A0ACC2L049_PERAE</name>
<evidence type="ECO:0000313" key="2">
    <source>
        <dbReference type="Proteomes" id="UP001234297"/>
    </source>
</evidence>
<proteinExistence type="predicted"/>
<dbReference type="EMBL" id="CM056814">
    <property type="protein sequence ID" value="KAJ8626820.1"/>
    <property type="molecule type" value="Genomic_DNA"/>
</dbReference>
<protein>
    <submittedName>
        <fullName evidence="1">Uncharacterized protein</fullName>
    </submittedName>
</protein>
<organism evidence="1 2">
    <name type="scientific">Persea americana</name>
    <name type="common">Avocado</name>
    <dbReference type="NCBI Taxonomy" id="3435"/>
    <lineage>
        <taxon>Eukaryota</taxon>
        <taxon>Viridiplantae</taxon>
        <taxon>Streptophyta</taxon>
        <taxon>Embryophyta</taxon>
        <taxon>Tracheophyta</taxon>
        <taxon>Spermatophyta</taxon>
        <taxon>Magnoliopsida</taxon>
        <taxon>Magnoliidae</taxon>
        <taxon>Laurales</taxon>
        <taxon>Lauraceae</taxon>
        <taxon>Persea</taxon>
    </lineage>
</organism>
<sequence length="103" mass="10741">MRNEKPLSPLGPHLPPLRFQSSEAVAGATPSRSPGPSQTVSGCRPGLLTISISLLSVFSLAKPSPVPLPVGVQVPATHIPVPGVDMIEDMDTNEKGPGKSKRK</sequence>
<gene>
    <name evidence="1" type="ORF">MRB53_020127</name>
</gene>
<evidence type="ECO:0000313" key="1">
    <source>
        <dbReference type="EMBL" id="KAJ8626820.1"/>
    </source>
</evidence>